<dbReference type="GO" id="GO:0005886">
    <property type="term" value="C:plasma membrane"/>
    <property type="evidence" value="ECO:0007669"/>
    <property type="project" value="TreeGrafter"/>
</dbReference>
<feature type="disulfide bond" evidence="1">
    <location>
        <begin position="42"/>
        <end position="51"/>
    </location>
</feature>
<dbReference type="InterPro" id="IPR000175">
    <property type="entry name" value="Na/ntran_symport"/>
</dbReference>
<dbReference type="PANTHER" id="PTHR11616:SF303">
    <property type="entry name" value="SODIUM- AND CHLORIDE-DEPENDENT GABA TRANSPORTER INE"/>
    <property type="match status" value="1"/>
</dbReference>
<comment type="caution">
    <text evidence="4">The sequence shown here is derived from an EMBL/GenBank/DDBJ whole genome shotgun (WGS) entry which is preliminary data.</text>
</comment>
<evidence type="ECO:0000256" key="1">
    <source>
        <dbReference type="PIRSR" id="PIRSR600175-2"/>
    </source>
</evidence>
<name>A0A8J5QLK0_9HYME</name>
<protein>
    <submittedName>
        <fullName evidence="4">Uncharacterized protein</fullName>
    </submittedName>
</protein>
<dbReference type="Pfam" id="PF00209">
    <property type="entry name" value="SNF"/>
    <property type="match status" value="1"/>
</dbReference>
<dbReference type="EMBL" id="JAAOIC020000049">
    <property type="protein sequence ID" value="KAG8036103.1"/>
    <property type="molecule type" value="Genomic_DNA"/>
</dbReference>
<dbReference type="AlphaFoldDB" id="A0A8J5QLK0"/>
<feature type="region of interest" description="Disordered" evidence="2">
    <location>
        <begin position="53"/>
        <end position="75"/>
    </location>
</feature>
<dbReference type="PANTHER" id="PTHR11616">
    <property type="entry name" value="SODIUM/CHLORIDE DEPENDENT TRANSPORTER"/>
    <property type="match status" value="1"/>
</dbReference>
<evidence type="ECO:0000256" key="3">
    <source>
        <dbReference type="SAM" id="Phobius"/>
    </source>
</evidence>
<dbReference type="GO" id="GO:0089718">
    <property type="term" value="P:amino acid import across plasma membrane"/>
    <property type="evidence" value="ECO:0007669"/>
    <property type="project" value="TreeGrafter"/>
</dbReference>
<dbReference type="GO" id="GO:0005283">
    <property type="term" value="F:amino acid:sodium symporter activity"/>
    <property type="evidence" value="ECO:0007669"/>
    <property type="project" value="TreeGrafter"/>
</dbReference>
<reference evidence="4" key="2">
    <citation type="submission" date="2021-04" db="EMBL/GenBank/DDBJ databases">
        <title>Genome-wide patterns of bracovirus chromosomal integration into multiple host tissues during parasitism.</title>
        <authorList>
            <person name="Chebbi M.A.C."/>
        </authorList>
    </citation>
    <scope>NUCLEOTIDE SEQUENCE</scope>
    <source>
        <tissue evidence="4">Whole body</tissue>
    </source>
</reference>
<reference evidence="4" key="1">
    <citation type="submission" date="2020-03" db="EMBL/GenBank/DDBJ databases">
        <authorList>
            <person name="Chebbi M.A."/>
            <person name="Drezen J.M."/>
        </authorList>
    </citation>
    <scope>NUCLEOTIDE SEQUENCE</scope>
    <source>
        <tissue evidence="4">Whole body</tissue>
    </source>
</reference>
<proteinExistence type="predicted"/>
<keyword evidence="3" id="KW-1133">Transmembrane helix</keyword>
<evidence type="ECO:0000313" key="4">
    <source>
        <dbReference type="EMBL" id="KAG8036103.1"/>
    </source>
</evidence>
<keyword evidence="3" id="KW-0472">Membrane</keyword>
<sequence length="75" mass="8669">MSAGLSSVVISFLMSTYHNVIIAYAIYYFFTAFKYEHPWANCNNSWNTPACWHPEAHGNRSKPNTSRTPSEEFFE</sequence>
<keyword evidence="3" id="KW-0812">Transmembrane</keyword>
<evidence type="ECO:0000313" key="5">
    <source>
        <dbReference type="Proteomes" id="UP000729913"/>
    </source>
</evidence>
<keyword evidence="5" id="KW-1185">Reference proteome</keyword>
<keyword evidence="1" id="KW-1015">Disulfide bond</keyword>
<dbReference type="Proteomes" id="UP000729913">
    <property type="component" value="Unassembled WGS sequence"/>
</dbReference>
<feature type="transmembrane region" description="Helical" evidence="3">
    <location>
        <begin position="6"/>
        <end position="30"/>
    </location>
</feature>
<organism evidence="4 5">
    <name type="scientific">Cotesia typhae</name>
    <dbReference type="NCBI Taxonomy" id="2053667"/>
    <lineage>
        <taxon>Eukaryota</taxon>
        <taxon>Metazoa</taxon>
        <taxon>Ecdysozoa</taxon>
        <taxon>Arthropoda</taxon>
        <taxon>Hexapoda</taxon>
        <taxon>Insecta</taxon>
        <taxon>Pterygota</taxon>
        <taxon>Neoptera</taxon>
        <taxon>Endopterygota</taxon>
        <taxon>Hymenoptera</taxon>
        <taxon>Apocrita</taxon>
        <taxon>Ichneumonoidea</taxon>
        <taxon>Braconidae</taxon>
        <taxon>Microgastrinae</taxon>
        <taxon>Cotesia</taxon>
    </lineage>
</organism>
<gene>
    <name evidence="4" type="ORF">G9C98_004683</name>
</gene>
<accession>A0A8J5QLK0</accession>
<evidence type="ECO:0000256" key="2">
    <source>
        <dbReference type="SAM" id="MobiDB-lite"/>
    </source>
</evidence>
<dbReference type="OrthoDB" id="6581954at2759"/>